<evidence type="ECO:0000256" key="3">
    <source>
        <dbReference type="ARBA" id="ARBA00023163"/>
    </source>
</evidence>
<dbReference type="Pfam" id="PF00392">
    <property type="entry name" value="GntR"/>
    <property type="match status" value="1"/>
</dbReference>
<accession>A0ABU5N4D2</accession>
<dbReference type="RefSeq" id="WP_241747910.1">
    <property type="nucleotide sequence ID" value="NZ_BAAAPT010000001.1"/>
</dbReference>
<keyword evidence="3" id="KW-0804">Transcription</keyword>
<evidence type="ECO:0000256" key="1">
    <source>
        <dbReference type="ARBA" id="ARBA00023015"/>
    </source>
</evidence>
<dbReference type="InterPro" id="IPR000524">
    <property type="entry name" value="Tscrpt_reg_HTH_GntR"/>
</dbReference>
<protein>
    <submittedName>
        <fullName evidence="5">GntR family transcriptional regulator</fullName>
    </submittedName>
</protein>
<dbReference type="EMBL" id="JAWJYN010000001">
    <property type="protein sequence ID" value="MDZ8160926.1"/>
    <property type="molecule type" value="Genomic_DNA"/>
</dbReference>
<dbReference type="SMART" id="SM00345">
    <property type="entry name" value="HTH_GNTR"/>
    <property type="match status" value="1"/>
</dbReference>
<dbReference type="CDD" id="cd07377">
    <property type="entry name" value="WHTH_GntR"/>
    <property type="match status" value="1"/>
</dbReference>
<keyword evidence="6" id="KW-1185">Reference proteome</keyword>
<evidence type="ECO:0000313" key="6">
    <source>
        <dbReference type="Proteomes" id="UP001291912"/>
    </source>
</evidence>
<feature type="domain" description="HTH gntR-type" evidence="4">
    <location>
        <begin position="5"/>
        <end position="73"/>
    </location>
</feature>
<dbReference type="InterPro" id="IPR036390">
    <property type="entry name" value="WH_DNA-bd_sf"/>
</dbReference>
<evidence type="ECO:0000259" key="4">
    <source>
        <dbReference type="PROSITE" id="PS50949"/>
    </source>
</evidence>
<sequence>MPLEPMGVDDVYRIILDRIGAGDYARGSRLPSCRRLAGELGSNPSTVDRAVRRLAEMGLVRTVPRTGTYVATVGTPVVDSRGEIGDEIRRVLRRAWRSGVPLEEIRALIADAVDELEVAPRIAFVECNRRDLQHMHSLVRRESGFEMQPVLLADAWGRTLDDEFDIVTTPVFHLNDLSDVVSDFDNVVEITFVASQSALRQLVNLRHARRLVVAAPTARGVSWMAAVVGQYFSGPIEHFHIGVDDSSRLEGVDVVVVNNAARLPDGWEGRIPNVVPIEWELDPRFATSFKERIGARLARRRKAVS</sequence>
<reference evidence="5 6" key="1">
    <citation type="submission" date="2023-10" db="EMBL/GenBank/DDBJ databases">
        <title>Microbacterium xanthum sp. nov., isolated from seaweed.</title>
        <authorList>
            <person name="Lee S.D."/>
        </authorList>
    </citation>
    <scope>NUCLEOTIDE SEQUENCE [LARGE SCALE GENOMIC DNA]</scope>
    <source>
        <strain evidence="5 6">KCTC 19124</strain>
    </source>
</reference>
<dbReference type="Gene3D" id="1.10.10.10">
    <property type="entry name" value="Winged helix-like DNA-binding domain superfamily/Winged helix DNA-binding domain"/>
    <property type="match status" value="1"/>
</dbReference>
<comment type="caution">
    <text evidence="5">The sequence shown here is derived from an EMBL/GenBank/DDBJ whole genome shotgun (WGS) entry which is preliminary data.</text>
</comment>
<evidence type="ECO:0000313" key="5">
    <source>
        <dbReference type="EMBL" id="MDZ8160926.1"/>
    </source>
</evidence>
<organism evidence="5 6">
    <name type="scientific">Microbacterium aquimaris</name>
    <dbReference type="NCBI Taxonomy" id="459816"/>
    <lineage>
        <taxon>Bacteria</taxon>
        <taxon>Bacillati</taxon>
        <taxon>Actinomycetota</taxon>
        <taxon>Actinomycetes</taxon>
        <taxon>Micrococcales</taxon>
        <taxon>Microbacteriaceae</taxon>
        <taxon>Microbacterium</taxon>
    </lineage>
</organism>
<dbReference type="SUPFAM" id="SSF46785">
    <property type="entry name" value="Winged helix' DNA-binding domain"/>
    <property type="match status" value="1"/>
</dbReference>
<dbReference type="Proteomes" id="UP001291912">
    <property type="component" value="Unassembled WGS sequence"/>
</dbReference>
<evidence type="ECO:0000256" key="2">
    <source>
        <dbReference type="ARBA" id="ARBA00023125"/>
    </source>
</evidence>
<proteinExistence type="predicted"/>
<dbReference type="PANTHER" id="PTHR38445">
    <property type="entry name" value="HTH-TYPE TRANSCRIPTIONAL REPRESSOR YTRA"/>
    <property type="match status" value="1"/>
</dbReference>
<dbReference type="InterPro" id="IPR036388">
    <property type="entry name" value="WH-like_DNA-bd_sf"/>
</dbReference>
<dbReference type="PROSITE" id="PS50949">
    <property type="entry name" value="HTH_GNTR"/>
    <property type="match status" value="1"/>
</dbReference>
<name>A0ABU5N4D2_9MICO</name>
<dbReference type="PANTHER" id="PTHR38445:SF9">
    <property type="entry name" value="HTH-TYPE TRANSCRIPTIONAL REPRESSOR YTRA"/>
    <property type="match status" value="1"/>
</dbReference>
<keyword evidence="2" id="KW-0238">DNA-binding</keyword>
<gene>
    <name evidence="5" type="ORF">R2Q92_03700</name>
</gene>
<keyword evidence="1" id="KW-0805">Transcription regulation</keyword>